<gene>
    <name evidence="7" type="ORF">FJY75_08710</name>
</gene>
<dbReference type="Proteomes" id="UP000748308">
    <property type="component" value="Unassembled WGS sequence"/>
</dbReference>
<dbReference type="InterPro" id="IPR051533">
    <property type="entry name" value="WaaL-like"/>
</dbReference>
<evidence type="ECO:0000256" key="2">
    <source>
        <dbReference type="ARBA" id="ARBA00022692"/>
    </source>
</evidence>
<evidence type="ECO:0000259" key="6">
    <source>
        <dbReference type="Pfam" id="PF04932"/>
    </source>
</evidence>
<dbReference type="AlphaFoldDB" id="A0A937XCQ8"/>
<keyword evidence="7" id="KW-0436">Ligase</keyword>
<dbReference type="GO" id="GO:0016874">
    <property type="term" value="F:ligase activity"/>
    <property type="evidence" value="ECO:0007669"/>
    <property type="project" value="UniProtKB-KW"/>
</dbReference>
<comment type="caution">
    <text evidence="7">The sequence shown here is derived from an EMBL/GenBank/DDBJ whole genome shotgun (WGS) entry which is preliminary data.</text>
</comment>
<sequence length="244" mass="26083">LLCWSASRRLLAWPIACGLALLALWLLLRTGSRGPLLALIACPAALLLLPARSGGPRPGAIVLRITLALGIAGALLLLVLPEPVRERTAAVLLRGPAGLLSGAGSEAWLRDPASVFRAEVIARGLAVLRDVLPWGGGTGSFPALLFLRDFRLYPHNIEIELLVEQGWPGLALFVALLWISWRRARALARRDAAAAWLFALLAMAWWNAQVSGDLPANGEVWFWAGMIAGLHRAAKGGGIESRPA</sequence>
<evidence type="ECO:0000256" key="4">
    <source>
        <dbReference type="ARBA" id="ARBA00023136"/>
    </source>
</evidence>
<protein>
    <submittedName>
        <fullName evidence="7">O-antigen ligase family protein</fullName>
    </submittedName>
</protein>
<feature type="transmembrane region" description="Helical" evidence="5">
    <location>
        <begin position="161"/>
        <end position="180"/>
    </location>
</feature>
<name>A0A937XCQ8_UNCEI</name>
<dbReference type="PANTHER" id="PTHR37422">
    <property type="entry name" value="TEICHURONIC ACID BIOSYNTHESIS PROTEIN TUAE"/>
    <property type="match status" value="1"/>
</dbReference>
<evidence type="ECO:0000256" key="1">
    <source>
        <dbReference type="ARBA" id="ARBA00004141"/>
    </source>
</evidence>
<feature type="domain" description="O-antigen ligase-related" evidence="6">
    <location>
        <begin position="19"/>
        <end position="174"/>
    </location>
</feature>
<dbReference type="InterPro" id="IPR007016">
    <property type="entry name" value="O-antigen_ligase-rel_domated"/>
</dbReference>
<reference evidence="7" key="1">
    <citation type="submission" date="2019-03" db="EMBL/GenBank/DDBJ databases">
        <title>Lake Tanganyika Metagenome-Assembled Genomes (MAGs).</title>
        <authorList>
            <person name="Tran P."/>
        </authorList>
    </citation>
    <scope>NUCLEOTIDE SEQUENCE</scope>
    <source>
        <strain evidence="7">M_DeepCast_400m_m2_100</strain>
    </source>
</reference>
<feature type="transmembrane region" description="Helical" evidence="5">
    <location>
        <begin position="192"/>
        <end position="208"/>
    </location>
</feature>
<evidence type="ECO:0000313" key="8">
    <source>
        <dbReference type="Proteomes" id="UP000748308"/>
    </source>
</evidence>
<feature type="non-terminal residue" evidence="7">
    <location>
        <position position="1"/>
    </location>
</feature>
<dbReference type="EMBL" id="VGIY01000219">
    <property type="protein sequence ID" value="MBM3317922.1"/>
    <property type="molecule type" value="Genomic_DNA"/>
</dbReference>
<feature type="transmembrane region" description="Helical" evidence="5">
    <location>
        <begin position="34"/>
        <end position="49"/>
    </location>
</feature>
<evidence type="ECO:0000256" key="3">
    <source>
        <dbReference type="ARBA" id="ARBA00022989"/>
    </source>
</evidence>
<accession>A0A937XCQ8</accession>
<dbReference type="PANTHER" id="PTHR37422:SF13">
    <property type="entry name" value="LIPOPOLYSACCHARIDE BIOSYNTHESIS PROTEIN PA4999-RELATED"/>
    <property type="match status" value="1"/>
</dbReference>
<proteinExistence type="predicted"/>
<organism evidence="7 8">
    <name type="scientific">Eiseniibacteriota bacterium</name>
    <dbReference type="NCBI Taxonomy" id="2212470"/>
    <lineage>
        <taxon>Bacteria</taxon>
        <taxon>Candidatus Eiseniibacteriota</taxon>
    </lineage>
</organism>
<keyword evidence="3 5" id="KW-1133">Transmembrane helix</keyword>
<dbReference type="Pfam" id="PF04932">
    <property type="entry name" value="Wzy_C"/>
    <property type="match status" value="1"/>
</dbReference>
<keyword evidence="4 5" id="KW-0472">Membrane</keyword>
<evidence type="ECO:0000313" key="7">
    <source>
        <dbReference type="EMBL" id="MBM3317922.1"/>
    </source>
</evidence>
<comment type="subcellular location">
    <subcellularLocation>
        <location evidence="1">Membrane</location>
        <topology evidence="1">Multi-pass membrane protein</topology>
    </subcellularLocation>
</comment>
<dbReference type="GO" id="GO:0016020">
    <property type="term" value="C:membrane"/>
    <property type="evidence" value="ECO:0007669"/>
    <property type="project" value="UniProtKB-SubCell"/>
</dbReference>
<feature type="transmembrane region" description="Helical" evidence="5">
    <location>
        <begin position="10"/>
        <end position="28"/>
    </location>
</feature>
<evidence type="ECO:0000256" key="5">
    <source>
        <dbReference type="SAM" id="Phobius"/>
    </source>
</evidence>
<keyword evidence="2 5" id="KW-0812">Transmembrane</keyword>
<feature type="transmembrane region" description="Helical" evidence="5">
    <location>
        <begin position="61"/>
        <end position="80"/>
    </location>
</feature>